<evidence type="ECO:0000256" key="4">
    <source>
        <dbReference type="ARBA" id="ARBA00023125"/>
    </source>
</evidence>
<sequence length="231" mass="25161">MKTRVLVVDPDEGTAADLAERLERNGYEVARVATGRAALAAWTHADLVLLDLGLRDVDALEVCAQIRGAGITPVITLAAGGTEVDRVLSFQAGADDCLIKPYGYRELVARICAIMRRLAPPSSTSAISHGALRIDPQGRQVHVGERAVKVTRKEFDLLHLLASMPRTVVSRRELMARVWADEWFVSNRTVDTHISALRGKLGPGEWIVTVRGVGYRMGPGSTEPRSQDGEE</sequence>
<feature type="DNA-binding region" description="OmpR/PhoB-type" evidence="7">
    <location>
        <begin position="124"/>
        <end position="219"/>
    </location>
</feature>
<keyword evidence="4 7" id="KW-0238">DNA-binding</keyword>
<feature type="modified residue" description="4-aspartylphosphate" evidence="6">
    <location>
        <position position="51"/>
    </location>
</feature>
<dbReference type="GO" id="GO:0006355">
    <property type="term" value="P:regulation of DNA-templated transcription"/>
    <property type="evidence" value="ECO:0007669"/>
    <property type="project" value="InterPro"/>
</dbReference>
<evidence type="ECO:0000313" key="11">
    <source>
        <dbReference type="Proteomes" id="UP001152519"/>
    </source>
</evidence>
<keyword evidence="3" id="KW-0805">Transcription regulation</keyword>
<organism evidence="10 11">
    <name type="scientific">Actinacidiphila cocklensis</name>
    <dbReference type="NCBI Taxonomy" id="887465"/>
    <lineage>
        <taxon>Bacteria</taxon>
        <taxon>Bacillati</taxon>
        <taxon>Actinomycetota</taxon>
        <taxon>Actinomycetes</taxon>
        <taxon>Kitasatosporales</taxon>
        <taxon>Streptomycetaceae</taxon>
        <taxon>Actinacidiphila</taxon>
    </lineage>
</organism>
<dbReference type="InterPro" id="IPR001867">
    <property type="entry name" value="OmpR/PhoB-type_DNA-bd"/>
</dbReference>
<evidence type="ECO:0000259" key="9">
    <source>
        <dbReference type="PROSITE" id="PS51755"/>
    </source>
</evidence>
<proteinExistence type="predicted"/>
<dbReference type="PROSITE" id="PS50110">
    <property type="entry name" value="RESPONSE_REGULATORY"/>
    <property type="match status" value="1"/>
</dbReference>
<dbReference type="Gene3D" id="1.10.10.10">
    <property type="entry name" value="Winged helix-like DNA-binding domain superfamily/Winged helix DNA-binding domain"/>
    <property type="match status" value="1"/>
</dbReference>
<dbReference type="SUPFAM" id="SSF52172">
    <property type="entry name" value="CheY-like"/>
    <property type="match status" value="1"/>
</dbReference>
<protein>
    <submittedName>
        <fullName evidence="10">DNA-binding response regulator, OmpR family, contains REC and winged-helix (WHTH) domain</fullName>
    </submittedName>
</protein>
<evidence type="ECO:0000256" key="6">
    <source>
        <dbReference type="PROSITE-ProRule" id="PRU00169"/>
    </source>
</evidence>
<accession>A0A9W4DMY8</accession>
<comment type="caution">
    <text evidence="10">The sequence shown here is derived from an EMBL/GenBank/DDBJ whole genome shotgun (WGS) entry which is preliminary data.</text>
</comment>
<dbReference type="Gene3D" id="3.40.50.2300">
    <property type="match status" value="1"/>
</dbReference>
<evidence type="ECO:0000256" key="5">
    <source>
        <dbReference type="ARBA" id="ARBA00023163"/>
    </source>
</evidence>
<dbReference type="GO" id="GO:0032993">
    <property type="term" value="C:protein-DNA complex"/>
    <property type="evidence" value="ECO:0007669"/>
    <property type="project" value="TreeGrafter"/>
</dbReference>
<dbReference type="SMART" id="SM00862">
    <property type="entry name" value="Trans_reg_C"/>
    <property type="match status" value="1"/>
</dbReference>
<dbReference type="InterPro" id="IPR036388">
    <property type="entry name" value="WH-like_DNA-bd_sf"/>
</dbReference>
<keyword evidence="1 6" id="KW-0597">Phosphoprotein</keyword>
<evidence type="ECO:0000313" key="10">
    <source>
        <dbReference type="EMBL" id="CAG6390876.1"/>
    </source>
</evidence>
<dbReference type="PANTHER" id="PTHR48111:SF1">
    <property type="entry name" value="TWO-COMPONENT RESPONSE REGULATOR ORR33"/>
    <property type="match status" value="1"/>
</dbReference>
<dbReference type="PANTHER" id="PTHR48111">
    <property type="entry name" value="REGULATOR OF RPOS"/>
    <property type="match status" value="1"/>
</dbReference>
<dbReference type="GO" id="GO:0000156">
    <property type="term" value="F:phosphorelay response regulator activity"/>
    <property type="evidence" value="ECO:0007669"/>
    <property type="project" value="TreeGrafter"/>
</dbReference>
<name>A0A9W4DMY8_9ACTN</name>
<feature type="domain" description="OmpR/PhoB-type" evidence="9">
    <location>
        <begin position="124"/>
        <end position="219"/>
    </location>
</feature>
<evidence type="ECO:0000256" key="3">
    <source>
        <dbReference type="ARBA" id="ARBA00023015"/>
    </source>
</evidence>
<dbReference type="RefSeq" id="WP_251483982.1">
    <property type="nucleotide sequence ID" value="NZ_CAJSLV010000001.1"/>
</dbReference>
<dbReference type="Gene3D" id="6.10.250.690">
    <property type="match status" value="1"/>
</dbReference>
<gene>
    <name evidence="10" type="ORF">SCOCK_10344</name>
</gene>
<evidence type="ECO:0000256" key="1">
    <source>
        <dbReference type="ARBA" id="ARBA00022553"/>
    </source>
</evidence>
<dbReference type="AlphaFoldDB" id="A0A9W4DMY8"/>
<dbReference type="GO" id="GO:0000976">
    <property type="term" value="F:transcription cis-regulatory region binding"/>
    <property type="evidence" value="ECO:0007669"/>
    <property type="project" value="TreeGrafter"/>
</dbReference>
<dbReference type="InterPro" id="IPR011006">
    <property type="entry name" value="CheY-like_superfamily"/>
</dbReference>
<dbReference type="CDD" id="cd00383">
    <property type="entry name" value="trans_reg_C"/>
    <property type="match status" value="1"/>
</dbReference>
<dbReference type="InterPro" id="IPR001789">
    <property type="entry name" value="Sig_transdc_resp-reg_receiver"/>
</dbReference>
<dbReference type="Pfam" id="PF00072">
    <property type="entry name" value="Response_reg"/>
    <property type="match status" value="1"/>
</dbReference>
<keyword evidence="5" id="KW-0804">Transcription</keyword>
<feature type="domain" description="Response regulatory" evidence="8">
    <location>
        <begin position="4"/>
        <end position="115"/>
    </location>
</feature>
<keyword evidence="11" id="KW-1185">Reference proteome</keyword>
<keyword evidence="2" id="KW-0902">Two-component regulatory system</keyword>
<evidence type="ECO:0000259" key="8">
    <source>
        <dbReference type="PROSITE" id="PS50110"/>
    </source>
</evidence>
<dbReference type="GO" id="GO:0005829">
    <property type="term" value="C:cytosol"/>
    <property type="evidence" value="ECO:0007669"/>
    <property type="project" value="TreeGrafter"/>
</dbReference>
<dbReference type="EMBL" id="CAJSLV010000001">
    <property type="protein sequence ID" value="CAG6390876.1"/>
    <property type="molecule type" value="Genomic_DNA"/>
</dbReference>
<evidence type="ECO:0000256" key="7">
    <source>
        <dbReference type="PROSITE-ProRule" id="PRU01091"/>
    </source>
</evidence>
<evidence type="ECO:0000256" key="2">
    <source>
        <dbReference type="ARBA" id="ARBA00023012"/>
    </source>
</evidence>
<dbReference type="PROSITE" id="PS51755">
    <property type="entry name" value="OMPR_PHOB"/>
    <property type="match status" value="1"/>
</dbReference>
<dbReference type="Proteomes" id="UP001152519">
    <property type="component" value="Unassembled WGS sequence"/>
</dbReference>
<dbReference type="SMART" id="SM00448">
    <property type="entry name" value="REC"/>
    <property type="match status" value="1"/>
</dbReference>
<dbReference type="Pfam" id="PF00486">
    <property type="entry name" value="Trans_reg_C"/>
    <property type="match status" value="1"/>
</dbReference>
<dbReference type="InterPro" id="IPR039420">
    <property type="entry name" value="WalR-like"/>
</dbReference>
<reference evidence="10" key="1">
    <citation type="submission" date="2021-05" db="EMBL/GenBank/DDBJ databases">
        <authorList>
            <person name="Arsene-Ploetze F."/>
        </authorList>
    </citation>
    <scope>NUCLEOTIDE SEQUENCE</scope>
    <source>
        <strain evidence="10">DSM 42138</strain>
    </source>
</reference>